<accession>A0ABT5Z6R5</accession>
<feature type="domain" description="DUF4365" evidence="1">
    <location>
        <begin position="10"/>
        <end position="160"/>
    </location>
</feature>
<reference evidence="2 3" key="1">
    <citation type="submission" date="2023-03" db="EMBL/GenBank/DDBJ databases">
        <title>Draft genome sequence of type strain Streptomyces ferralitis JCM 14344.</title>
        <authorList>
            <person name="Klaysubun C."/>
            <person name="Duangmal K."/>
        </authorList>
    </citation>
    <scope>NUCLEOTIDE SEQUENCE [LARGE SCALE GENOMIC DNA]</scope>
    <source>
        <strain evidence="2 3">JCM 14344</strain>
    </source>
</reference>
<dbReference type="InterPro" id="IPR025375">
    <property type="entry name" value="DUF4365"/>
</dbReference>
<dbReference type="Pfam" id="PF14280">
    <property type="entry name" value="DUF4365"/>
    <property type="match status" value="1"/>
</dbReference>
<dbReference type="Proteomes" id="UP001220022">
    <property type="component" value="Unassembled WGS sequence"/>
</dbReference>
<sequence>MGGAGHKGDFGEQFVQALAITANLDVSPKPWRDRRGIDWELTYPGRLGARRHPRIVAQVKCWTPNEPQNEDSWRYPLRVHNFNLLSGRDWYEPRFLFLVVVPKDEAEWVDVTPERLLLRQAAYWACFHDDPPLTHLKADTQRKVPVPKANLLTVPALHRLFGQEFRHKLGMS</sequence>
<protein>
    <submittedName>
        <fullName evidence="2">DUF4365 domain-containing protein</fullName>
    </submittedName>
</protein>
<evidence type="ECO:0000313" key="2">
    <source>
        <dbReference type="EMBL" id="MDF2259504.1"/>
    </source>
</evidence>
<organism evidence="2 3">
    <name type="scientific">Streptantibioticus ferralitis</name>
    <dbReference type="NCBI Taxonomy" id="236510"/>
    <lineage>
        <taxon>Bacteria</taxon>
        <taxon>Bacillati</taxon>
        <taxon>Actinomycetota</taxon>
        <taxon>Actinomycetes</taxon>
        <taxon>Kitasatosporales</taxon>
        <taxon>Streptomycetaceae</taxon>
        <taxon>Streptantibioticus</taxon>
    </lineage>
</organism>
<proteinExistence type="predicted"/>
<dbReference type="RefSeq" id="WP_275819177.1">
    <property type="nucleotide sequence ID" value="NZ_BAAANM010000002.1"/>
</dbReference>
<gene>
    <name evidence="2" type="ORF">P2L57_28460</name>
</gene>
<evidence type="ECO:0000313" key="3">
    <source>
        <dbReference type="Proteomes" id="UP001220022"/>
    </source>
</evidence>
<evidence type="ECO:0000259" key="1">
    <source>
        <dbReference type="Pfam" id="PF14280"/>
    </source>
</evidence>
<dbReference type="EMBL" id="JARHTQ010000023">
    <property type="protein sequence ID" value="MDF2259504.1"/>
    <property type="molecule type" value="Genomic_DNA"/>
</dbReference>
<comment type="caution">
    <text evidence="2">The sequence shown here is derived from an EMBL/GenBank/DDBJ whole genome shotgun (WGS) entry which is preliminary data.</text>
</comment>
<name>A0ABT5Z6R5_9ACTN</name>
<keyword evidence="3" id="KW-1185">Reference proteome</keyword>